<keyword evidence="4 5" id="KW-0472">Membrane</keyword>
<organism evidence="7 8">
    <name type="scientific">Algicella marina</name>
    <dbReference type="NCBI Taxonomy" id="2683284"/>
    <lineage>
        <taxon>Bacteria</taxon>
        <taxon>Pseudomonadati</taxon>
        <taxon>Pseudomonadota</taxon>
        <taxon>Alphaproteobacteria</taxon>
        <taxon>Rhodobacterales</taxon>
        <taxon>Paracoccaceae</taxon>
        <taxon>Algicella</taxon>
    </lineage>
</organism>
<evidence type="ECO:0000256" key="2">
    <source>
        <dbReference type="ARBA" id="ARBA00022692"/>
    </source>
</evidence>
<keyword evidence="2 5" id="KW-0812">Transmembrane</keyword>
<dbReference type="KEGG" id="amaq:GO499_13940"/>
<evidence type="ECO:0000256" key="4">
    <source>
        <dbReference type="ARBA" id="ARBA00023136"/>
    </source>
</evidence>
<dbReference type="InterPro" id="IPR023408">
    <property type="entry name" value="MscS_beta-dom_sf"/>
</dbReference>
<dbReference type="GO" id="GO:0008381">
    <property type="term" value="F:mechanosensitive monoatomic ion channel activity"/>
    <property type="evidence" value="ECO:0007669"/>
    <property type="project" value="UniProtKB-ARBA"/>
</dbReference>
<dbReference type="RefSeq" id="WP_161862739.1">
    <property type="nucleotide sequence ID" value="NZ_CP046620.1"/>
</dbReference>
<gene>
    <name evidence="7" type="ORF">GO499_13940</name>
</gene>
<proteinExistence type="predicted"/>
<dbReference type="Pfam" id="PF00924">
    <property type="entry name" value="MS_channel_2nd"/>
    <property type="match status" value="1"/>
</dbReference>
<dbReference type="PANTHER" id="PTHR30566">
    <property type="entry name" value="YNAI-RELATED MECHANOSENSITIVE ION CHANNEL"/>
    <property type="match status" value="1"/>
</dbReference>
<evidence type="ECO:0000313" key="7">
    <source>
        <dbReference type="EMBL" id="QHQ36190.1"/>
    </source>
</evidence>
<feature type="transmembrane region" description="Helical" evidence="5">
    <location>
        <begin position="20"/>
        <end position="42"/>
    </location>
</feature>
<feature type="domain" description="Mechanosensitive ion channel MscS" evidence="6">
    <location>
        <begin position="106"/>
        <end position="177"/>
    </location>
</feature>
<keyword evidence="8" id="KW-1185">Reference proteome</keyword>
<feature type="transmembrane region" description="Helical" evidence="5">
    <location>
        <begin position="62"/>
        <end position="80"/>
    </location>
</feature>
<evidence type="ECO:0000259" key="6">
    <source>
        <dbReference type="Pfam" id="PF00924"/>
    </source>
</evidence>
<evidence type="ECO:0000313" key="8">
    <source>
        <dbReference type="Proteomes" id="UP000464495"/>
    </source>
</evidence>
<dbReference type="PANTHER" id="PTHR30566:SF27">
    <property type="entry name" value="MECHANOSENSITIVE ION CHANNEL PROTEIN"/>
    <property type="match status" value="1"/>
</dbReference>
<keyword evidence="3 5" id="KW-1133">Transmembrane helix</keyword>
<dbReference type="GO" id="GO:0016020">
    <property type="term" value="C:membrane"/>
    <property type="evidence" value="ECO:0007669"/>
    <property type="project" value="UniProtKB-SubCell"/>
</dbReference>
<name>A0A6P1T390_9RHOB</name>
<dbReference type="EMBL" id="CP046620">
    <property type="protein sequence ID" value="QHQ36190.1"/>
    <property type="molecule type" value="Genomic_DNA"/>
</dbReference>
<protein>
    <submittedName>
        <fullName evidence="7">Mechanosensitive ion channel</fullName>
    </submittedName>
</protein>
<feature type="transmembrane region" description="Helical" evidence="5">
    <location>
        <begin position="86"/>
        <end position="106"/>
    </location>
</feature>
<comment type="subcellular location">
    <subcellularLocation>
        <location evidence="1">Membrane</location>
    </subcellularLocation>
</comment>
<reference evidence="7 8" key="1">
    <citation type="submission" date="2019-12" db="EMBL/GenBank/DDBJ databases">
        <title>Complete genome sequence of Algicella marina strain 9Alg 56(T) isolated from the red alga Tichocarpus crinitus.</title>
        <authorList>
            <person name="Kim S.-G."/>
            <person name="Nedashkovskaya O.I."/>
        </authorList>
    </citation>
    <scope>NUCLEOTIDE SEQUENCE [LARGE SCALE GENOMIC DNA]</scope>
    <source>
        <strain evidence="7 8">9Alg 56</strain>
    </source>
</reference>
<dbReference type="InterPro" id="IPR006685">
    <property type="entry name" value="MscS_channel_2nd"/>
</dbReference>
<evidence type="ECO:0000256" key="3">
    <source>
        <dbReference type="ARBA" id="ARBA00022989"/>
    </source>
</evidence>
<evidence type="ECO:0000256" key="1">
    <source>
        <dbReference type="ARBA" id="ARBA00004370"/>
    </source>
</evidence>
<sequence>MEPVLSPETFGVTSDLGGVSVGAKVIATALILGGILLGRYLLILLVRRRAQILSDRQRRAILMIRNAASVALLAAIVIVWSNELEAFIFSIAAFIFAIVVASKEVIMCFSGGLVRSASGAFTVGDWIEVGPHSGEVVDITATVTQLQEFDRIDFEHTGKVITLPNSVFLNTPVVNHSFRKRYIFHEFVITAEPHPGTEELRATIEAALVEAVKPFEEVALRYRSMLEHRNGIAFPGGEPEVRVRTTDFAKFRYEARLFCPREQAGKMERAAMKAFLAFTDAQEWKFVGTQERN</sequence>
<dbReference type="AlphaFoldDB" id="A0A6P1T390"/>
<dbReference type="InterPro" id="IPR010920">
    <property type="entry name" value="LSM_dom_sf"/>
</dbReference>
<accession>A0A6P1T390</accession>
<evidence type="ECO:0000256" key="5">
    <source>
        <dbReference type="SAM" id="Phobius"/>
    </source>
</evidence>
<dbReference type="SUPFAM" id="SSF50182">
    <property type="entry name" value="Sm-like ribonucleoproteins"/>
    <property type="match status" value="1"/>
</dbReference>
<dbReference type="Gene3D" id="2.30.30.60">
    <property type="match status" value="1"/>
</dbReference>
<dbReference type="Proteomes" id="UP000464495">
    <property type="component" value="Chromosome"/>
</dbReference>